<protein>
    <recommendedName>
        <fullName evidence="2">ubiquitinyl hydrolase 1</fullName>
        <ecNumber evidence="2">3.4.19.12</ecNumber>
    </recommendedName>
</protein>
<dbReference type="SMART" id="SM01246">
    <property type="entry name" value="Josephin"/>
    <property type="match status" value="1"/>
</dbReference>
<reference evidence="9" key="1">
    <citation type="submission" date="2025-08" db="UniProtKB">
        <authorList>
            <consortium name="RefSeq"/>
        </authorList>
    </citation>
    <scope>IDENTIFICATION</scope>
    <source>
        <tissue evidence="9">Testes</tissue>
    </source>
</reference>
<dbReference type="Proteomes" id="UP000694865">
    <property type="component" value="Unplaced"/>
</dbReference>
<dbReference type="Pfam" id="PF02099">
    <property type="entry name" value="Josephin"/>
    <property type="match status" value="1"/>
</dbReference>
<dbReference type="EC" id="3.4.19.12" evidence="2"/>
<evidence type="ECO:0000256" key="4">
    <source>
        <dbReference type="ARBA" id="ARBA00022786"/>
    </source>
</evidence>
<evidence type="ECO:0000256" key="1">
    <source>
        <dbReference type="ARBA" id="ARBA00000707"/>
    </source>
</evidence>
<dbReference type="PANTHER" id="PTHR13291">
    <property type="entry name" value="JOSEPHIN 1, 2"/>
    <property type="match status" value="1"/>
</dbReference>
<sequence length="232" mass="26421">MPIHWLCGSNINNSVVESRTLCVVDQNTEFEASDNTETIVRRNCTMPIYHEKQKRELCALHALNNVFQDGQAYNKQMLDEICQNLAPSSMLNPHKSVLGLGNYDVNVIMAALQLRNCEAVWWDKRKNLDILNFDNIIGFILNMPSPLQWGLLSLPIKRKHWVAVRELDGAFYNLDSKFKSPDTIGDREALKSFFRAQTRVKECELLLVVSKEIADVRGWKFENGVYGGACAS</sequence>
<feature type="domain" description="Josephin" evidence="7">
    <location>
        <begin position="45"/>
        <end position="223"/>
    </location>
</feature>
<dbReference type="GeneID" id="100378578"/>
<evidence type="ECO:0000313" key="9">
    <source>
        <dbReference type="RefSeq" id="XP_002736946.1"/>
    </source>
</evidence>
<comment type="catalytic activity">
    <reaction evidence="1">
        <text>Thiol-dependent hydrolysis of ester, thioester, amide, peptide and isopeptide bonds formed by the C-terminal Gly of ubiquitin (a 76-residue protein attached to proteins as an intracellular targeting signal).</text>
        <dbReference type="EC" id="3.4.19.12"/>
    </reaction>
</comment>
<accession>A0ABM0GTD3</accession>
<evidence type="ECO:0000256" key="3">
    <source>
        <dbReference type="ARBA" id="ARBA00022670"/>
    </source>
</evidence>
<proteinExistence type="predicted"/>
<evidence type="ECO:0000256" key="2">
    <source>
        <dbReference type="ARBA" id="ARBA00012759"/>
    </source>
</evidence>
<organism evidence="8 9">
    <name type="scientific">Saccoglossus kowalevskii</name>
    <name type="common">Acorn worm</name>
    <dbReference type="NCBI Taxonomy" id="10224"/>
    <lineage>
        <taxon>Eukaryota</taxon>
        <taxon>Metazoa</taxon>
        <taxon>Hemichordata</taxon>
        <taxon>Enteropneusta</taxon>
        <taxon>Harrimaniidae</taxon>
        <taxon>Saccoglossus</taxon>
    </lineage>
</organism>
<evidence type="ECO:0000256" key="5">
    <source>
        <dbReference type="ARBA" id="ARBA00022801"/>
    </source>
</evidence>
<feature type="active site" evidence="6">
    <location>
        <position position="175"/>
    </location>
</feature>
<feature type="active site" evidence="6">
    <location>
        <position position="58"/>
    </location>
</feature>
<dbReference type="PANTHER" id="PTHR13291:SF0">
    <property type="entry name" value="JOSEPHIN-LIKE PROTEIN"/>
    <property type="match status" value="1"/>
</dbReference>
<keyword evidence="5 6" id="KW-0378">Hydrolase</keyword>
<feature type="active site" evidence="6">
    <location>
        <position position="160"/>
    </location>
</feature>
<dbReference type="InterPro" id="IPR006155">
    <property type="entry name" value="Josephin"/>
</dbReference>
<dbReference type="InterPro" id="IPR040053">
    <property type="entry name" value="JOSD1/2"/>
</dbReference>
<name>A0ABM0GTD3_SACKO</name>
<gene>
    <name evidence="9" type="primary">LOC100378578</name>
</gene>
<evidence type="ECO:0000259" key="7">
    <source>
        <dbReference type="PROSITE" id="PS50957"/>
    </source>
</evidence>
<evidence type="ECO:0000313" key="8">
    <source>
        <dbReference type="Proteomes" id="UP000694865"/>
    </source>
</evidence>
<keyword evidence="8" id="KW-1185">Reference proteome</keyword>
<evidence type="ECO:0000256" key="6">
    <source>
        <dbReference type="PROSITE-ProRule" id="PRU00331"/>
    </source>
</evidence>
<dbReference type="Gene3D" id="3.90.70.40">
    <property type="match status" value="1"/>
</dbReference>
<keyword evidence="3" id="KW-0645">Protease</keyword>
<dbReference type="PROSITE" id="PS50957">
    <property type="entry name" value="JOSEPHIN"/>
    <property type="match status" value="1"/>
</dbReference>
<keyword evidence="4" id="KW-0833">Ubl conjugation pathway</keyword>
<dbReference type="RefSeq" id="XP_002736946.1">
    <property type="nucleotide sequence ID" value="XM_002736900.2"/>
</dbReference>